<dbReference type="KEGG" id="llu:AKJ09_05461"/>
<organism evidence="1 2">
    <name type="scientific">Labilithrix luteola</name>
    <dbReference type="NCBI Taxonomy" id="1391654"/>
    <lineage>
        <taxon>Bacteria</taxon>
        <taxon>Pseudomonadati</taxon>
        <taxon>Myxococcota</taxon>
        <taxon>Polyangia</taxon>
        <taxon>Polyangiales</taxon>
        <taxon>Labilitrichaceae</taxon>
        <taxon>Labilithrix</taxon>
    </lineage>
</organism>
<sequence>MRFGLVDHAYLCFHSAEPPRDVEWTAFIDDITEKGDEFEEMLVFSFGGAPTVVQQRQVASLWQGRRRGPRIALVTPSAVARAASAALNWLLRQPIKTFTPTELGTCLTYLELTLSQREEMTSKLREWCRELGIPFTPPG</sequence>
<proteinExistence type="predicted"/>
<evidence type="ECO:0000313" key="1">
    <source>
        <dbReference type="EMBL" id="AKU98797.1"/>
    </source>
</evidence>
<evidence type="ECO:0000313" key="2">
    <source>
        <dbReference type="Proteomes" id="UP000064967"/>
    </source>
</evidence>
<keyword evidence="2" id="KW-1185">Reference proteome</keyword>
<dbReference type="Proteomes" id="UP000064967">
    <property type="component" value="Chromosome"/>
</dbReference>
<dbReference type="RefSeq" id="WP_146649843.1">
    <property type="nucleotide sequence ID" value="NZ_CP012333.1"/>
</dbReference>
<reference evidence="1 2" key="1">
    <citation type="submission" date="2015-08" db="EMBL/GenBank/DDBJ databases">
        <authorList>
            <person name="Babu N.S."/>
            <person name="Beckwith C.J."/>
            <person name="Beseler K.G."/>
            <person name="Brison A."/>
            <person name="Carone J.V."/>
            <person name="Caskin T.P."/>
            <person name="Diamond M."/>
            <person name="Durham M.E."/>
            <person name="Foxe J.M."/>
            <person name="Go M."/>
            <person name="Henderson B.A."/>
            <person name="Jones I.B."/>
            <person name="McGettigan J.A."/>
            <person name="Micheletti S.J."/>
            <person name="Nasrallah M.E."/>
            <person name="Ortiz D."/>
            <person name="Piller C.R."/>
            <person name="Privatt S.R."/>
            <person name="Schneider S.L."/>
            <person name="Sharp S."/>
            <person name="Smith T.C."/>
            <person name="Stanton J.D."/>
            <person name="Ullery H.E."/>
            <person name="Wilson R.J."/>
            <person name="Serrano M.G."/>
            <person name="Buck G."/>
            <person name="Lee V."/>
            <person name="Wang Y."/>
            <person name="Carvalho R."/>
            <person name="Voegtly L."/>
            <person name="Shi R."/>
            <person name="Duckworth R."/>
            <person name="Johnson A."/>
            <person name="Loviza R."/>
            <person name="Walstead R."/>
            <person name="Shah Z."/>
            <person name="Kiflezghi M."/>
            <person name="Wade K."/>
            <person name="Ball S.L."/>
            <person name="Bradley K.W."/>
            <person name="Asai D.J."/>
            <person name="Bowman C.A."/>
            <person name="Russell D.A."/>
            <person name="Pope W.H."/>
            <person name="Jacobs-Sera D."/>
            <person name="Hendrix R.W."/>
            <person name="Hatfull G.F."/>
        </authorList>
    </citation>
    <scope>NUCLEOTIDE SEQUENCE [LARGE SCALE GENOMIC DNA]</scope>
    <source>
        <strain evidence="1 2">DSM 27648</strain>
    </source>
</reference>
<dbReference type="AlphaFoldDB" id="A0A0K1PZ83"/>
<accession>A0A0K1PZ83</accession>
<dbReference type="EMBL" id="CP012333">
    <property type="protein sequence ID" value="AKU98797.1"/>
    <property type="molecule type" value="Genomic_DNA"/>
</dbReference>
<name>A0A0K1PZ83_9BACT</name>
<dbReference type="OrthoDB" id="5523087at2"/>
<protein>
    <submittedName>
        <fullName evidence="1">Uncharacterized protein</fullName>
    </submittedName>
</protein>
<gene>
    <name evidence="1" type="ORF">AKJ09_05461</name>
</gene>
<dbReference type="STRING" id="1391654.AKJ09_05461"/>